<evidence type="ECO:0000313" key="1">
    <source>
        <dbReference type="EMBL" id="AFK54081.1"/>
    </source>
</evidence>
<dbReference type="Proteomes" id="UP000005258">
    <property type="component" value="Chromosome"/>
</dbReference>
<keyword evidence="2" id="KW-1185">Reference proteome</keyword>
<accession>I3TMU3</accession>
<evidence type="ECO:0000313" key="2">
    <source>
        <dbReference type="Proteomes" id="UP000005258"/>
    </source>
</evidence>
<dbReference type="RefSeq" id="WP_014745758.1">
    <property type="nucleotide sequence ID" value="NC_017956.1"/>
</dbReference>
<dbReference type="EMBL" id="CP003236">
    <property type="protein sequence ID" value="AFK54081.1"/>
    <property type="molecule type" value="Genomic_DNA"/>
</dbReference>
<protein>
    <submittedName>
        <fullName evidence="1">Uncharacterized protein</fullName>
    </submittedName>
</protein>
<reference evidence="1 2" key="1">
    <citation type="journal article" date="2012" name="J. Am. Chem. Soc.">
        <title>Bacterial biosynthesis and maturation of the didemnin anti-cancer agents.</title>
        <authorList>
            <person name="Xu Y."/>
            <person name="Kersten R.D."/>
            <person name="Nam S.J."/>
            <person name="Lu L."/>
            <person name="Al-Suwailem A.M."/>
            <person name="Zheng H."/>
            <person name="Fenical W."/>
            <person name="Dorrestein P.C."/>
            <person name="Moore B.S."/>
            <person name="Qian P.Y."/>
        </authorList>
    </citation>
    <scope>NUCLEOTIDE SEQUENCE [LARGE SCALE GENOMIC DNA]</scope>
    <source>
        <strain evidence="1 2">KA081020-065</strain>
    </source>
</reference>
<dbReference type="KEGG" id="tmo:TMO_2243"/>
<gene>
    <name evidence="1" type="ordered locus">TMO_2243</name>
</gene>
<proteinExistence type="predicted"/>
<dbReference type="AlphaFoldDB" id="I3TMU3"/>
<dbReference type="STRING" id="1110502.TMO_2243"/>
<name>I3TMU3_TISMK</name>
<sequence length="76" mass="8211">MSDRCATPMLEARVLAAFHQACAERALEVADGLLSILELIARQRDGELDPDGALEEPALGDAYLAIAAAVRRPREH</sequence>
<dbReference type="HOGENOM" id="CLU_2653385_0_0_5"/>
<organism evidence="1 2">
    <name type="scientific">Tistrella mobilis (strain KA081020-065)</name>
    <dbReference type="NCBI Taxonomy" id="1110502"/>
    <lineage>
        <taxon>Bacteria</taxon>
        <taxon>Pseudomonadati</taxon>
        <taxon>Pseudomonadota</taxon>
        <taxon>Alphaproteobacteria</taxon>
        <taxon>Geminicoccales</taxon>
        <taxon>Geminicoccaceae</taxon>
        <taxon>Tistrella</taxon>
    </lineage>
</organism>